<dbReference type="AlphaFoldDB" id="A0A8S9Q9S6"/>
<protein>
    <submittedName>
        <fullName evidence="1">Uncharacterized protein</fullName>
    </submittedName>
</protein>
<organism evidence="1 2">
    <name type="scientific">Brassica cretica</name>
    <name type="common">Mustard</name>
    <dbReference type="NCBI Taxonomy" id="69181"/>
    <lineage>
        <taxon>Eukaryota</taxon>
        <taxon>Viridiplantae</taxon>
        <taxon>Streptophyta</taxon>
        <taxon>Embryophyta</taxon>
        <taxon>Tracheophyta</taxon>
        <taxon>Spermatophyta</taxon>
        <taxon>Magnoliopsida</taxon>
        <taxon>eudicotyledons</taxon>
        <taxon>Gunneridae</taxon>
        <taxon>Pentapetalae</taxon>
        <taxon>rosids</taxon>
        <taxon>malvids</taxon>
        <taxon>Brassicales</taxon>
        <taxon>Brassicaceae</taxon>
        <taxon>Brassiceae</taxon>
        <taxon>Brassica</taxon>
    </lineage>
</organism>
<dbReference type="EMBL" id="QGKX02001290">
    <property type="protein sequence ID" value="KAF3537831.1"/>
    <property type="molecule type" value="Genomic_DNA"/>
</dbReference>
<evidence type="ECO:0000313" key="2">
    <source>
        <dbReference type="Proteomes" id="UP000712600"/>
    </source>
</evidence>
<proteinExistence type="predicted"/>
<reference evidence="1" key="1">
    <citation type="submission" date="2019-12" db="EMBL/GenBank/DDBJ databases">
        <title>Genome sequencing and annotation of Brassica cretica.</title>
        <authorList>
            <person name="Studholme D.J."/>
            <person name="Sarris P."/>
        </authorList>
    </citation>
    <scope>NUCLEOTIDE SEQUENCE</scope>
    <source>
        <strain evidence="1">PFS-109/04</strain>
        <tissue evidence="1">Leaf</tissue>
    </source>
</reference>
<accession>A0A8S9Q9S6</accession>
<sequence length="67" mass="8004">MYFVRMVAFMPKMNSFEHVLFHFILRYQIPESSCGVREIQEAVYFAVLDRCMRGRSTGYDEEGWTLN</sequence>
<evidence type="ECO:0000313" key="1">
    <source>
        <dbReference type="EMBL" id="KAF3537831.1"/>
    </source>
</evidence>
<dbReference type="Proteomes" id="UP000712600">
    <property type="component" value="Unassembled WGS sequence"/>
</dbReference>
<name>A0A8S9Q9S6_BRACR</name>
<comment type="caution">
    <text evidence="1">The sequence shown here is derived from an EMBL/GenBank/DDBJ whole genome shotgun (WGS) entry which is preliminary data.</text>
</comment>
<gene>
    <name evidence="1" type="ORF">F2Q69_00025023</name>
</gene>